<protein>
    <submittedName>
        <fullName evidence="1">Uncharacterized protein</fullName>
    </submittedName>
</protein>
<dbReference type="InterPro" id="IPR036397">
    <property type="entry name" value="RNaseH_sf"/>
</dbReference>
<name>A0ABQ8SFT3_PERAM</name>
<accession>A0ABQ8SFT3</accession>
<comment type="caution">
    <text evidence="1">The sequence shown here is derived from an EMBL/GenBank/DDBJ whole genome shotgun (WGS) entry which is preliminary data.</text>
</comment>
<dbReference type="Gene3D" id="3.30.420.10">
    <property type="entry name" value="Ribonuclease H-like superfamily/Ribonuclease H"/>
    <property type="match status" value="1"/>
</dbReference>
<organism evidence="1 2">
    <name type="scientific">Periplaneta americana</name>
    <name type="common">American cockroach</name>
    <name type="synonym">Blatta americana</name>
    <dbReference type="NCBI Taxonomy" id="6978"/>
    <lineage>
        <taxon>Eukaryota</taxon>
        <taxon>Metazoa</taxon>
        <taxon>Ecdysozoa</taxon>
        <taxon>Arthropoda</taxon>
        <taxon>Hexapoda</taxon>
        <taxon>Insecta</taxon>
        <taxon>Pterygota</taxon>
        <taxon>Neoptera</taxon>
        <taxon>Polyneoptera</taxon>
        <taxon>Dictyoptera</taxon>
        <taxon>Blattodea</taxon>
        <taxon>Blattoidea</taxon>
        <taxon>Blattidae</taxon>
        <taxon>Blattinae</taxon>
        <taxon>Periplaneta</taxon>
    </lineage>
</organism>
<proteinExistence type="predicted"/>
<evidence type="ECO:0000313" key="2">
    <source>
        <dbReference type="Proteomes" id="UP001148838"/>
    </source>
</evidence>
<evidence type="ECO:0000313" key="1">
    <source>
        <dbReference type="EMBL" id="KAJ4432557.1"/>
    </source>
</evidence>
<dbReference type="EMBL" id="JAJSOF020000029">
    <property type="protein sequence ID" value="KAJ4432557.1"/>
    <property type="molecule type" value="Genomic_DNA"/>
</dbReference>
<sequence length="482" mass="56785">MSAFDCTRITCCYDTSSIRVIVRANCVRLYSYRVNAALTRNQHSSYKRKVAFRSLIFTMADMGLEHIKTLKKIQKQALKCYRKNSPLKWDTLTDRRTRIRLCALFKTYGEYDCQNSRKRERSENIWVSVDQSTDVSGRYLANVVVGILSENCVGKKFVLTSEKLEKAEVKIEFTVRKYRRTPVLEGGSKRCFRFSTVNPKLLAYADDVNLFGENPQTIRENTKIPLEAKSGLNPIEHYWGELDRRLRSREMRRTFIVQLRGMLQEEWRRIPVDILQKVVESMPDKMAAVTATRATKRKAIDVLINVYFNPHYPFLTYTTSALNGSYPGYEYLRRKLFLYLASLMLAGNEFQSLGRAIVKEDEYEEVRWDGIVSIVSWRERVFRLWWEERLSRVRTSGYVFQSSSKGLGLSDHVPWKLRSVFFQCNIIYSFDIPLSFHREYDTSSEKNVRNNFVMMRLRRNIYQNDIFTNLARITMRLFTKEL</sequence>
<dbReference type="Proteomes" id="UP001148838">
    <property type="component" value="Unassembled WGS sequence"/>
</dbReference>
<keyword evidence="2" id="KW-1185">Reference proteome</keyword>
<gene>
    <name evidence="1" type="ORF">ANN_21180</name>
</gene>
<reference evidence="1 2" key="1">
    <citation type="journal article" date="2022" name="Allergy">
        <title>Genome assembly and annotation of Periplaneta americana reveal a comprehensive cockroach allergen profile.</title>
        <authorList>
            <person name="Wang L."/>
            <person name="Xiong Q."/>
            <person name="Saelim N."/>
            <person name="Wang L."/>
            <person name="Nong W."/>
            <person name="Wan A.T."/>
            <person name="Shi M."/>
            <person name="Liu X."/>
            <person name="Cao Q."/>
            <person name="Hui J.H.L."/>
            <person name="Sookrung N."/>
            <person name="Leung T.F."/>
            <person name="Tungtrongchitr A."/>
            <person name="Tsui S.K.W."/>
        </authorList>
    </citation>
    <scope>NUCLEOTIDE SEQUENCE [LARGE SCALE GENOMIC DNA]</scope>
    <source>
        <strain evidence="1">PWHHKU_190912</strain>
    </source>
</reference>